<dbReference type="Pfam" id="PF00884">
    <property type="entry name" value="Sulfatase"/>
    <property type="match status" value="1"/>
</dbReference>
<evidence type="ECO:0000313" key="7">
    <source>
        <dbReference type="Proteomes" id="UP001196509"/>
    </source>
</evidence>
<dbReference type="InterPro" id="IPR050738">
    <property type="entry name" value="Sulfatase"/>
</dbReference>
<dbReference type="PANTHER" id="PTHR42693:SF33">
    <property type="entry name" value="ARYLSULFATASE"/>
    <property type="match status" value="1"/>
</dbReference>
<dbReference type="GO" id="GO:0004065">
    <property type="term" value="F:arylsulfatase activity"/>
    <property type="evidence" value="ECO:0007669"/>
    <property type="project" value="TreeGrafter"/>
</dbReference>
<comment type="similarity">
    <text evidence="1">Belongs to the sulfatase family.</text>
</comment>
<keyword evidence="2" id="KW-0479">Metal-binding</keyword>
<dbReference type="InterPro" id="IPR000917">
    <property type="entry name" value="Sulfatase_N"/>
</dbReference>
<evidence type="ECO:0000313" key="6">
    <source>
        <dbReference type="EMBL" id="MBW8638686.1"/>
    </source>
</evidence>
<evidence type="ECO:0000256" key="4">
    <source>
        <dbReference type="ARBA" id="ARBA00022837"/>
    </source>
</evidence>
<dbReference type="RefSeq" id="WP_220229422.1">
    <property type="nucleotide sequence ID" value="NZ_JAICBX010000003.1"/>
</dbReference>
<dbReference type="Gene3D" id="3.30.1120.10">
    <property type="match status" value="1"/>
</dbReference>
<dbReference type="PROSITE" id="PS00523">
    <property type="entry name" value="SULFATASE_1"/>
    <property type="match status" value="1"/>
</dbReference>
<accession>A0AAE2ZPV0</accession>
<dbReference type="AlphaFoldDB" id="A0AAE2ZPV0"/>
<dbReference type="EMBL" id="JAICBX010000003">
    <property type="protein sequence ID" value="MBW8638686.1"/>
    <property type="molecule type" value="Genomic_DNA"/>
</dbReference>
<organism evidence="6 7">
    <name type="scientific">Flavimaribacter sediminis</name>
    <dbReference type="NCBI Taxonomy" id="2865987"/>
    <lineage>
        <taxon>Bacteria</taxon>
        <taxon>Pseudomonadati</taxon>
        <taxon>Pseudomonadota</taxon>
        <taxon>Alphaproteobacteria</taxon>
        <taxon>Hyphomicrobiales</taxon>
        <taxon>Rhizobiaceae</taxon>
        <taxon>Flavimaribacter</taxon>
    </lineage>
</organism>
<dbReference type="InterPro" id="IPR024607">
    <property type="entry name" value="Sulfatase_CS"/>
</dbReference>
<name>A0AAE2ZPV0_9HYPH</name>
<evidence type="ECO:0000259" key="5">
    <source>
        <dbReference type="Pfam" id="PF00884"/>
    </source>
</evidence>
<dbReference type="SUPFAM" id="SSF53649">
    <property type="entry name" value="Alkaline phosphatase-like"/>
    <property type="match status" value="1"/>
</dbReference>
<dbReference type="Gene3D" id="3.40.720.10">
    <property type="entry name" value="Alkaline Phosphatase, subunit A"/>
    <property type="match status" value="1"/>
</dbReference>
<dbReference type="CDD" id="cd16025">
    <property type="entry name" value="PAS_like"/>
    <property type="match status" value="1"/>
</dbReference>
<proteinExistence type="inferred from homology"/>
<dbReference type="PANTHER" id="PTHR42693">
    <property type="entry name" value="ARYLSULFATASE FAMILY MEMBER"/>
    <property type="match status" value="1"/>
</dbReference>
<evidence type="ECO:0000256" key="3">
    <source>
        <dbReference type="ARBA" id="ARBA00022801"/>
    </source>
</evidence>
<feature type="domain" description="Sulfatase N-terminal" evidence="5">
    <location>
        <begin position="29"/>
        <end position="438"/>
    </location>
</feature>
<gene>
    <name evidence="6" type="ORF">K1W69_15930</name>
</gene>
<keyword evidence="4" id="KW-0106">Calcium</keyword>
<comment type="caution">
    <text evidence="6">The sequence shown here is derived from an EMBL/GenBank/DDBJ whole genome shotgun (WGS) entry which is preliminary data.</text>
</comment>
<reference evidence="6" key="1">
    <citation type="submission" date="2021-08" db="EMBL/GenBank/DDBJ databases">
        <title>Hoeflea bacterium WL0058 sp. nov., isolated from the sediment.</title>
        <authorList>
            <person name="Wang L."/>
            <person name="Zhang D."/>
        </authorList>
    </citation>
    <scope>NUCLEOTIDE SEQUENCE</scope>
    <source>
        <strain evidence="6">WL0058</strain>
    </source>
</reference>
<protein>
    <submittedName>
        <fullName evidence="6">Arylsulfatase</fullName>
    </submittedName>
</protein>
<evidence type="ECO:0000256" key="1">
    <source>
        <dbReference type="ARBA" id="ARBA00008779"/>
    </source>
</evidence>
<evidence type="ECO:0000256" key="2">
    <source>
        <dbReference type="ARBA" id="ARBA00022723"/>
    </source>
</evidence>
<dbReference type="InterPro" id="IPR017850">
    <property type="entry name" value="Alkaline_phosphatase_core_sf"/>
</dbReference>
<sequence length="735" mass="81703">MTEKFKGKIAETFDGSEPWWPERSRGKSPNIITVVFDDTGWSDFGCYGSEIRTPTIDALAAKGLRYTNFHVTPLCSPTRACLMTGKNHHRVGMRCLADTDTGFPNGRGSIPQDTPLLPAMLRDRGYGAYMIGKWHLTPAHEITPAGPFSNWPVARGFDRYYGFLGGCTDHYAPELCQDNHSIDPPLDDGYHLTEDLCDRAIHYLRDHASCRGDEPVYLNICFGATHAPIQVERRYIDPYVEVFEKGWDTVRENRLARQKTLGLVPENTELAPRNPEVPAWDTLSDDQKTVYTRLQSAFAGFLEHADEQLGRVVAELERLGMREDSIIVVISDNGASREGGDHGAVDTNAPYSGRPETVEEMMAKLDDVGGPAGPAHYPQGWATAGNTPFRRYKQYVELGGVRSPLVVNWPAGIANPGEVRDQFLHVVDLAPTLLSLSGEVMETDFDGEDFSATFADATASTRNVQYWEMFGRRAVYADGWKAIATHEKGEAYEQDEWTLYDTSEDFSETRDLAGKNPEQLERLRAIWSEQAAANEVWPLDDRTLVDIIKFRQPNGLMARDEITLYPGQGHLAQVSMVTASERSMEITAHFSKPVGADHPGGVLVASGDRNGGYAFYIKDGNLHFEHVRLGDRVTLSAPSDEPVHRCSVVIHVADDHSASAILFANRKRLGQRCIPLVSTHLSFWGLDVGRDAGIPVSDAYTAPFPFPDTELDRVVMRFYESITAEEIAMVLEAAE</sequence>
<dbReference type="Proteomes" id="UP001196509">
    <property type="component" value="Unassembled WGS sequence"/>
</dbReference>
<dbReference type="GO" id="GO:0046872">
    <property type="term" value="F:metal ion binding"/>
    <property type="evidence" value="ECO:0007669"/>
    <property type="project" value="UniProtKB-KW"/>
</dbReference>
<keyword evidence="3" id="KW-0378">Hydrolase</keyword>
<keyword evidence="7" id="KW-1185">Reference proteome</keyword>